<dbReference type="RefSeq" id="WP_284066579.1">
    <property type="nucleotide sequence ID" value="NZ_JASKNE010000001.1"/>
</dbReference>
<sequence length="209" mass="24331">MLKIDLLRHGETTLSHTLRGSTDDDLTKLGWSKMQQTIDQSWHANKPKSMQKPVQWDVIFSSPLKRCRLFAESVAEQKQRPLFYDAGLQEMHFGDWEGVSTQVIYENEPELLANFWQQPTLFTPPNAENMQDFYQRIFNSLEKMQRQMLENEWRHALVVTHGGVIKLLKCIALNHSMDDILKMTAELGQLNSFAIHEDSSIHLHEELPQ</sequence>
<dbReference type="PANTHER" id="PTHR48100">
    <property type="entry name" value="BROAD-SPECIFICITY PHOSPHATASE YOR283W-RELATED"/>
    <property type="match status" value="1"/>
</dbReference>
<dbReference type="Gene3D" id="3.40.50.1240">
    <property type="entry name" value="Phosphoglycerate mutase-like"/>
    <property type="match status" value="1"/>
</dbReference>
<evidence type="ECO:0000313" key="2">
    <source>
        <dbReference type="Proteomes" id="UP001241935"/>
    </source>
</evidence>
<name>A0AAW6UPF3_9GAMM</name>
<gene>
    <name evidence="1" type="ORF">QOR41_05215</name>
</gene>
<accession>A0AAW6UPF3</accession>
<evidence type="ECO:0000313" key="1">
    <source>
        <dbReference type="EMBL" id="MDK1683243.1"/>
    </source>
</evidence>
<dbReference type="AlphaFoldDB" id="A0AAW6UPF3"/>
<dbReference type="InterPro" id="IPR029033">
    <property type="entry name" value="His_PPase_superfam"/>
</dbReference>
<comment type="caution">
    <text evidence="1">The sequence shown here is derived from an EMBL/GenBank/DDBJ whole genome shotgun (WGS) entry which is preliminary data.</text>
</comment>
<dbReference type="PANTHER" id="PTHR48100:SF1">
    <property type="entry name" value="HISTIDINE PHOSPHATASE FAMILY PROTEIN-RELATED"/>
    <property type="match status" value="1"/>
</dbReference>
<proteinExistence type="predicted"/>
<dbReference type="Pfam" id="PF00300">
    <property type="entry name" value="His_Phos_1"/>
    <property type="match status" value="1"/>
</dbReference>
<dbReference type="CDD" id="cd07067">
    <property type="entry name" value="HP_PGM_like"/>
    <property type="match status" value="1"/>
</dbReference>
<dbReference type="GO" id="GO:0016791">
    <property type="term" value="F:phosphatase activity"/>
    <property type="evidence" value="ECO:0007669"/>
    <property type="project" value="TreeGrafter"/>
</dbReference>
<dbReference type="InterPro" id="IPR050275">
    <property type="entry name" value="PGM_Phosphatase"/>
</dbReference>
<dbReference type="GO" id="GO:0005737">
    <property type="term" value="C:cytoplasm"/>
    <property type="evidence" value="ECO:0007669"/>
    <property type="project" value="TreeGrafter"/>
</dbReference>
<dbReference type="InterPro" id="IPR013078">
    <property type="entry name" value="His_Pase_superF_clade-1"/>
</dbReference>
<dbReference type="EMBL" id="JASKNE010000001">
    <property type="protein sequence ID" value="MDK1683243.1"/>
    <property type="molecule type" value="Genomic_DNA"/>
</dbReference>
<protein>
    <submittedName>
        <fullName evidence="1">Histidine phosphatase family protein</fullName>
    </submittedName>
</protein>
<dbReference type="Proteomes" id="UP001241935">
    <property type="component" value="Unassembled WGS sequence"/>
</dbReference>
<dbReference type="SUPFAM" id="SSF53254">
    <property type="entry name" value="Phosphoglycerate mutase-like"/>
    <property type="match status" value="1"/>
</dbReference>
<dbReference type="SMART" id="SM00855">
    <property type="entry name" value="PGAM"/>
    <property type="match status" value="1"/>
</dbReference>
<reference evidence="1" key="1">
    <citation type="submission" date="2023-04" db="EMBL/GenBank/DDBJ databases">
        <title>The environmental microbiomes in feedlot watering bowls are a reservoir of florfenicol resistance for bovine respiratory disease pathogens.</title>
        <authorList>
            <person name="Kos D.W."/>
            <person name="Ruzzini A.C."/>
            <person name="Schreiner B."/>
            <person name="Jelinski M.D."/>
        </authorList>
    </citation>
    <scope>NUCLEOTIDE SEQUENCE</scope>
    <source>
        <strain evidence="1">WB3</strain>
    </source>
</reference>
<dbReference type="PIRSF" id="PIRSF000709">
    <property type="entry name" value="6PFK_2-Ptase"/>
    <property type="match status" value="1"/>
</dbReference>
<organism evidence="1 2">
    <name type="scientific">Acinetobacter terrestris</name>
    <dbReference type="NCBI Taxonomy" id="2529843"/>
    <lineage>
        <taxon>Bacteria</taxon>
        <taxon>Pseudomonadati</taxon>
        <taxon>Pseudomonadota</taxon>
        <taxon>Gammaproteobacteria</taxon>
        <taxon>Moraxellales</taxon>
        <taxon>Moraxellaceae</taxon>
        <taxon>Acinetobacter</taxon>
        <taxon>Acinetobacter Taxon 24</taxon>
    </lineage>
</organism>